<dbReference type="Gene3D" id="3.40.630.10">
    <property type="entry name" value="Zn peptidases"/>
    <property type="match status" value="1"/>
</dbReference>
<dbReference type="Pfam" id="PF07687">
    <property type="entry name" value="M20_dimer"/>
    <property type="match status" value="1"/>
</dbReference>
<dbReference type="eggNOG" id="KOG2275">
    <property type="taxonomic scope" value="Eukaryota"/>
</dbReference>
<dbReference type="EMBL" id="AGSI01000018">
    <property type="protein sequence ID" value="EIE19592.1"/>
    <property type="molecule type" value="Genomic_DNA"/>
</dbReference>
<dbReference type="OrthoDB" id="3064516at2759"/>
<evidence type="ECO:0000256" key="3">
    <source>
        <dbReference type="ARBA" id="ARBA00022723"/>
    </source>
</evidence>
<dbReference type="GO" id="GO:0046872">
    <property type="term" value="F:metal ion binding"/>
    <property type="evidence" value="ECO:0007669"/>
    <property type="project" value="UniProtKB-KW"/>
</dbReference>
<dbReference type="SUPFAM" id="SSF53187">
    <property type="entry name" value="Zn-dependent exopeptidases"/>
    <property type="match status" value="1"/>
</dbReference>
<evidence type="ECO:0000259" key="6">
    <source>
        <dbReference type="Pfam" id="PF07687"/>
    </source>
</evidence>
<keyword evidence="4" id="KW-0378">Hydrolase</keyword>
<reference evidence="7 8" key="1">
    <citation type="journal article" date="2012" name="Genome Biol.">
        <title>The genome of the polar eukaryotic microalga coccomyxa subellipsoidea reveals traits of cold adaptation.</title>
        <authorList>
            <person name="Blanc G."/>
            <person name="Agarkova I."/>
            <person name="Grimwood J."/>
            <person name="Kuo A."/>
            <person name="Brueggeman A."/>
            <person name="Dunigan D."/>
            <person name="Gurnon J."/>
            <person name="Ladunga I."/>
            <person name="Lindquist E."/>
            <person name="Lucas S."/>
            <person name="Pangilinan J."/>
            <person name="Proschold T."/>
            <person name="Salamov A."/>
            <person name="Schmutz J."/>
            <person name="Weeks D."/>
            <person name="Yamada T."/>
            <person name="Claverie J.M."/>
            <person name="Grigoriev I."/>
            <person name="Van Etten J."/>
            <person name="Lomsadze A."/>
            <person name="Borodovsky M."/>
        </authorList>
    </citation>
    <scope>NUCLEOTIDE SEQUENCE [LARGE SCALE GENOMIC DNA]</scope>
    <source>
        <strain evidence="7 8">C-169</strain>
    </source>
</reference>
<gene>
    <name evidence="7" type="ORF">COCSUDRAFT_2098</name>
</gene>
<dbReference type="RefSeq" id="XP_005644136.1">
    <property type="nucleotide sequence ID" value="XM_005644079.1"/>
</dbReference>
<dbReference type="Gene3D" id="3.30.70.360">
    <property type="match status" value="1"/>
</dbReference>
<evidence type="ECO:0000256" key="4">
    <source>
        <dbReference type="ARBA" id="ARBA00022801"/>
    </source>
</evidence>
<comment type="similarity">
    <text evidence="1">Belongs to the peptidase M20A family.</text>
</comment>
<dbReference type="Gene3D" id="1.10.150.900">
    <property type="match status" value="1"/>
</dbReference>
<dbReference type="GO" id="GO:0008233">
    <property type="term" value="F:peptidase activity"/>
    <property type="evidence" value="ECO:0007669"/>
    <property type="project" value="UniProtKB-KW"/>
</dbReference>
<keyword evidence="8" id="KW-1185">Reference proteome</keyword>
<dbReference type="InterPro" id="IPR047177">
    <property type="entry name" value="Pept_M20A"/>
</dbReference>
<keyword evidence="3" id="KW-0479">Metal-binding</keyword>
<dbReference type="InterPro" id="IPR036264">
    <property type="entry name" value="Bact_exopeptidase_dim_dom"/>
</dbReference>
<dbReference type="GeneID" id="17037564"/>
<sequence length="462" mass="49487">ALQRFSKALSFQTVSNLTQDNHVESSDSFAGLHSHIEHSFPLVHAKLQVNDWSLLYQWTGSNSTLKPLLCISHLDVVPVTSPAAWTERPFSGAIKDGYVWGRGAQDVKITAFALLEAVTALIEQGYVPRRTLYLAFGHDEEVGGGKGAKAIAALLQDRGVELDFVLDEGGPLLVDGLRPFVSHTAVALVGTAEKGYVSVDVNMEGKGGHSSLPPVDGSTAVSRLAKLITAIDGSLPPAKIVSPTLEFLQGVGHASNNPVIQWVLITNGMTNGAGCLFRPLRQLLARFLASQPGEVASGVRTTVAATGITTHPAAGNVLPSLATAHFNFRYLPGEEEGFAEKYLQGFLQGDDKLGASGLKVHERFEMASTVTPVDSRAFALVRQAILETLAKDRAVAVVPFLLTGGTDSKHYQALCGGRTLRFAPVAMNRTAGDLKRVHGIDERVSTEAFLDAIRSYNRFLTL</sequence>
<accession>I0YMH3</accession>
<name>I0YMH3_COCSC</name>
<keyword evidence="5" id="KW-0862">Zinc</keyword>
<dbReference type="STRING" id="574566.I0YMH3"/>
<feature type="non-terminal residue" evidence="7">
    <location>
        <position position="1"/>
    </location>
</feature>
<dbReference type="GO" id="GO:0006508">
    <property type="term" value="P:proteolysis"/>
    <property type="evidence" value="ECO:0007669"/>
    <property type="project" value="UniProtKB-KW"/>
</dbReference>
<dbReference type="AlphaFoldDB" id="I0YMH3"/>
<feature type="domain" description="Peptidase M20 dimerisation" evidence="6">
    <location>
        <begin position="191"/>
        <end position="345"/>
    </location>
</feature>
<evidence type="ECO:0000256" key="1">
    <source>
        <dbReference type="ARBA" id="ARBA00006247"/>
    </source>
</evidence>
<dbReference type="PANTHER" id="PTHR45962">
    <property type="entry name" value="N-FATTY-ACYL-AMINO ACID SYNTHASE/HYDROLASE PM20D1"/>
    <property type="match status" value="1"/>
</dbReference>
<dbReference type="KEGG" id="csl:COCSUDRAFT_2098"/>
<dbReference type="Proteomes" id="UP000007264">
    <property type="component" value="Unassembled WGS sequence"/>
</dbReference>
<evidence type="ECO:0000256" key="2">
    <source>
        <dbReference type="ARBA" id="ARBA00022670"/>
    </source>
</evidence>
<comment type="caution">
    <text evidence="7">The sequence shown here is derived from an EMBL/GenBank/DDBJ whole genome shotgun (WGS) entry which is preliminary data.</text>
</comment>
<evidence type="ECO:0000313" key="8">
    <source>
        <dbReference type="Proteomes" id="UP000007264"/>
    </source>
</evidence>
<evidence type="ECO:0000313" key="7">
    <source>
        <dbReference type="EMBL" id="EIE19592.1"/>
    </source>
</evidence>
<proteinExistence type="inferred from homology"/>
<feature type="non-terminal residue" evidence="7">
    <location>
        <position position="462"/>
    </location>
</feature>
<protein>
    <submittedName>
        <fullName evidence="7">Zn-dependent exopeptidase</fullName>
    </submittedName>
</protein>
<organism evidence="7 8">
    <name type="scientific">Coccomyxa subellipsoidea (strain C-169)</name>
    <name type="common">Green microalga</name>
    <dbReference type="NCBI Taxonomy" id="574566"/>
    <lineage>
        <taxon>Eukaryota</taxon>
        <taxon>Viridiplantae</taxon>
        <taxon>Chlorophyta</taxon>
        <taxon>core chlorophytes</taxon>
        <taxon>Trebouxiophyceae</taxon>
        <taxon>Trebouxiophyceae incertae sedis</taxon>
        <taxon>Coccomyxaceae</taxon>
        <taxon>Coccomyxa</taxon>
        <taxon>Coccomyxa subellipsoidea</taxon>
    </lineage>
</organism>
<evidence type="ECO:0000256" key="5">
    <source>
        <dbReference type="ARBA" id="ARBA00022833"/>
    </source>
</evidence>
<dbReference type="InterPro" id="IPR011650">
    <property type="entry name" value="Peptidase_M20_dimer"/>
</dbReference>
<dbReference type="InterPro" id="IPR002933">
    <property type="entry name" value="Peptidase_M20"/>
</dbReference>
<dbReference type="PANTHER" id="PTHR45962:SF1">
    <property type="entry name" value="N-FATTY-ACYL-AMINO ACID SYNTHASE_HYDROLASE PM20D1"/>
    <property type="match status" value="1"/>
</dbReference>
<dbReference type="Pfam" id="PF01546">
    <property type="entry name" value="Peptidase_M20"/>
    <property type="match status" value="1"/>
</dbReference>
<keyword evidence="2" id="KW-0645">Protease</keyword>
<dbReference type="SUPFAM" id="SSF55031">
    <property type="entry name" value="Bacterial exopeptidase dimerisation domain"/>
    <property type="match status" value="1"/>
</dbReference>